<dbReference type="Gene3D" id="1.10.1660.10">
    <property type="match status" value="1"/>
</dbReference>
<dbReference type="EMBL" id="AP024273">
    <property type="protein sequence ID" value="BCP67726.1"/>
    <property type="molecule type" value="Genomic_DNA"/>
</dbReference>
<evidence type="ECO:0000256" key="1">
    <source>
        <dbReference type="ARBA" id="ARBA00023015"/>
    </source>
</evidence>
<dbReference type="GO" id="GO:0046872">
    <property type="term" value="F:metal ion binding"/>
    <property type="evidence" value="ECO:0007669"/>
    <property type="project" value="InterPro"/>
</dbReference>
<dbReference type="Gene3D" id="1.10.1240.10">
    <property type="entry name" value="Methionine synthase domain"/>
    <property type="match status" value="1"/>
</dbReference>
<dbReference type="Gene3D" id="3.40.50.280">
    <property type="entry name" value="Cobalamin-binding domain"/>
    <property type="match status" value="1"/>
</dbReference>
<proteinExistence type="predicted"/>
<protein>
    <submittedName>
        <fullName evidence="5">HTH-type transcriptional repressor CarH</fullName>
    </submittedName>
</protein>
<dbReference type="PANTHER" id="PTHR30204">
    <property type="entry name" value="REDOX-CYCLING DRUG-SENSING TRANSCRIPTIONAL ACTIVATOR SOXR"/>
    <property type="match status" value="1"/>
</dbReference>
<keyword evidence="5" id="KW-0614">Plasmid</keyword>
<dbReference type="AlphaFoldDB" id="A0A7R7TGI7"/>
<keyword evidence="3" id="KW-0804">Transcription</keyword>
<dbReference type="SUPFAM" id="SSF46955">
    <property type="entry name" value="Putative DNA-binding domain"/>
    <property type="match status" value="1"/>
</dbReference>
<evidence type="ECO:0000256" key="3">
    <source>
        <dbReference type="ARBA" id="ARBA00023163"/>
    </source>
</evidence>
<dbReference type="GO" id="GO:0003700">
    <property type="term" value="F:DNA-binding transcription factor activity"/>
    <property type="evidence" value="ECO:0007669"/>
    <property type="project" value="InterPro"/>
</dbReference>
<dbReference type="CDD" id="cd01104">
    <property type="entry name" value="HTH_MlrA-CarA"/>
    <property type="match status" value="1"/>
</dbReference>
<dbReference type="InterPro" id="IPR047057">
    <property type="entry name" value="MerR_fam"/>
</dbReference>
<geneLocation type="plasmid" evidence="5 6">
    <name>pHB5018d</name>
</geneLocation>
<dbReference type="InterPro" id="IPR036594">
    <property type="entry name" value="Meth_synthase_dom"/>
</dbReference>
<evidence type="ECO:0000259" key="4">
    <source>
        <dbReference type="PROSITE" id="PS50937"/>
    </source>
</evidence>
<keyword evidence="1" id="KW-0805">Transcription regulation</keyword>
<name>A0A7R7TGI7_THETH</name>
<feature type="domain" description="HTH merR-type" evidence="4">
    <location>
        <begin position="60"/>
        <end position="130"/>
    </location>
</feature>
<dbReference type="PROSITE" id="PS50937">
    <property type="entry name" value="HTH_MERR_2"/>
    <property type="match status" value="1"/>
</dbReference>
<sequence>MAEWARRTRRRAFQSGSILAGILILGGLGDFCPGYTPRDVQKLDKTYTLPYPKGMTSSGVYTIAEVEAMTGLSAEVLRQWERRYGFPKPRRTPGGHRLYSAEDVEALKTIKRWLEEGATPKAAIRRYLAQEVRPEDLGTGLLEALLRGDLAGAEALFRRGLRFWGPEGVLEHLLLPVLREVGEAWHRGEIGVAEEHLASTFLRARLQELLDLAGFPPGPPVFVTTPPGERHEIGAMLAAYHLRRKGVPALYLGPDTPLPDLRALARRLGAGAVVLSAVLSEPLRALPDGALKDLAPRVFLGGQGAGPEEARRLGAEYMEDLKGLAEALWLPRGPEKEAI</sequence>
<keyword evidence="2" id="KW-0238">DNA-binding</keyword>
<dbReference type="GO" id="GO:0003677">
    <property type="term" value="F:DNA binding"/>
    <property type="evidence" value="ECO:0007669"/>
    <property type="project" value="UniProtKB-KW"/>
</dbReference>
<evidence type="ECO:0000256" key="2">
    <source>
        <dbReference type="ARBA" id="ARBA00023125"/>
    </source>
</evidence>
<reference evidence="6" key="1">
    <citation type="submission" date="2021-01" db="EMBL/GenBank/DDBJ databases">
        <title>Complete Genome Sequence of Thermus thermophilus Strain HB5018, Isolated from Mine Onsen Hot Spring.</title>
        <authorList>
            <person name="Miyazaki K."/>
            <person name="Moriya T."/>
            <person name="Nemoto N."/>
            <person name="Oshima T."/>
            <person name="Yura K."/>
            <person name="Bessho Y."/>
        </authorList>
    </citation>
    <scope>NUCLEOTIDE SEQUENCE [LARGE SCALE GENOMIC DNA]</scope>
    <source>
        <strain evidence="6">HB5018</strain>
        <plasmid evidence="6">pHB5018d</plasmid>
    </source>
</reference>
<dbReference type="InterPro" id="IPR000551">
    <property type="entry name" value="MerR-type_HTH_dom"/>
</dbReference>
<dbReference type="SMART" id="SM00422">
    <property type="entry name" value="HTH_MERR"/>
    <property type="match status" value="1"/>
</dbReference>
<dbReference type="Pfam" id="PF02607">
    <property type="entry name" value="B12-binding_2"/>
    <property type="match status" value="1"/>
</dbReference>
<gene>
    <name evidence="5" type="primary">carH</name>
    <name evidence="5" type="ORF">TthHB5018_d26600</name>
</gene>
<dbReference type="InterPro" id="IPR036724">
    <property type="entry name" value="Cobalamin-bd_sf"/>
</dbReference>
<dbReference type="SUPFAM" id="SSF52242">
    <property type="entry name" value="Cobalamin (vitamin B12)-binding domain"/>
    <property type="match status" value="1"/>
</dbReference>
<organism evidence="5 6">
    <name type="scientific">Thermus thermophilus</name>
    <dbReference type="NCBI Taxonomy" id="274"/>
    <lineage>
        <taxon>Bacteria</taxon>
        <taxon>Thermotogati</taxon>
        <taxon>Deinococcota</taxon>
        <taxon>Deinococci</taxon>
        <taxon>Thermales</taxon>
        <taxon>Thermaceae</taxon>
        <taxon>Thermus</taxon>
    </lineage>
</organism>
<dbReference type="PANTHER" id="PTHR30204:SF67">
    <property type="entry name" value="HTH-TYPE TRANSCRIPTIONAL REGULATOR MLRA-RELATED"/>
    <property type="match status" value="1"/>
</dbReference>
<evidence type="ECO:0000313" key="6">
    <source>
        <dbReference type="Proteomes" id="UP000596099"/>
    </source>
</evidence>
<accession>A0A7R7TGI7</accession>
<dbReference type="GO" id="GO:0031419">
    <property type="term" value="F:cobalamin binding"/>
    <property type="evidence" value="ECO:0007669"/>
    <property type="project" value="InterPro"/>
</dbReference>
<evidence type="ECO:0000313" key="5">
    <source>
        <dbReference type="EMBL" id="BCP67726.1"/>
    </source>
</evidence>
<dbReference type="InterPro" id="IPR003759">
    <property type="entry name" value="Cbl-bd_cap"/>
</dbReference>
<dbReference type="Proteomes" id="UP000596099">
    <property type="component" value="Plasmid pHB5018d"/>
</dbReference>
<dbReference type="InterPro" id="IPR009061">
    <property type="entry name" value="DNA-bd_dom_put_sf"/>
</dbReference>
<dbReference type="Pfam" id="PF13411">
    <property type="entry name" value="MerR_1"/>
    <property type="match status" value="1"/>
</dbReference>